<comment type="caution">
    <text evidence="2">The sequence shown here is derived from an EMBL/GenBank/DDBJ whole genome shotgun (WGS) entry which is preliminary data.</text>
</comment>
<dbReference type="Pfam" id="PF13365">
    <property type="entry name" value="Trypsin_2"/>
    <property type="match status" value="1"/>
</dbReference>
<dbReference type="InterPro" id="IPR009003">
    <property type="entry name" value="Peptidase_S1_PA"/>
</dbReference>
<dbReference type="SUPFAM" id="SSF50494">
    <property type="entry name" value="Trypsin-like serine proteases"/>
    <property type="match status" value="1"/>
</dbReference>
<protein>
    <recommendedName>
        <fullName evidence="4">Serine protease</fullName>
    </recommendedName>
</protein>
<feature type="region of interest" description="Disordered" evidence="1">
    <location>
        <begin position="252"/>
        <end position="277"/>
    </location>
</feature>
<dbReference type="Proteomes" id="UP000494206">
    <property type="component" value="Unassembled WGS sequence"/>
</dbReference>
<sequence length="492" mass="54923">MQIGCSSDVEIILSSSEVRLPPIERYRPNCTSGNLSVPVRECVGDQSSAIVRTGAFRLHRVELTISTVMSPKIPPLRYCATQHASYNLITNVTCCTGHPSKPVVKEMWREFYFCSTFGSMKFEFPSQNFTDEITFRAFQYTDVHLIWENVADLRYINLTKMRYADGNLTIRNNPSLREFRFNAGTRNRFENVIVDGNPLLSRQSIEALNQICLRYCKIQDVPTTMPTTTSITKPTATSHFLADVEMNETTTTADEGPFTMSDEPSPMATRQSSPPPPIAPTTVPIFNDYEDAWLAETKKIINAWEDRVFMVSGDGLQCTGILISHQQILTAAHLRFKIGKSYTVRGTNDRCFFAKCEFISKKYDFAVLKSTDLPECGTPIEHLRRGDKYVTMGYPNGISSKPSVAKGIMKRMMDDQVHLIGLPGIRRGYSGAPIIKSSGCLTVILLGGTPGVNNDTTIRECLESSAEQKYARILGISGVHIIHSRGCSDKES</sequence>
<evidence type="ECO:0000256" key="1">
    <source>
        <dbReference type="SAM" id="MobiDB-lite"/>
    </source>
</evidence>
<keyword evidence="3" id="KW-1185">Reference proteome</keyword>
<proteinExistence type="predicted"/>
<evidence type="ECO:0000313" key="2">
    <source>
        <dbReference type="EMBL" id="CAB3406434.1"/>
    </source>
</evidence>
<dbReference type="OrthoDB" id="5829795at2759"/>
<dbReference type="Gene3D" id="2.40.10.120">
    <property type="match status" value="1"/>
</dbReference>
<dbReference type="AlphaFoldDB" id="A0A8S1EYJ2"/>
<evidence type="ECO:0008006" key="4">
    <source>
        <dbReference type="Google" id="ProtNLM"/>
    </source>
</evidence>
<dbReference type="EMBL" id="CADEPM010000005">
    <property type="protein sequence ID" value="CAB3406434.1"/>
    <property type="molecule type" value="Genomic_DNA"/>
</dbReference>
<gene>
    <name evidence="2" type="ORF">CBOVIS_LOCUS8508</name>
</gene>
<accession>A0A8S1EYJ2</accession>
<name>A0A8S1EYJ2_9PELO</name>
<evidence type="ECO:0000313" key="3">
    <source>
        <dbReference type="Proteomes" id="UP000494206"/>
    </source>
</evidence>
<reference evidence="2 3" key="1">
    <citation type="submission" date="2020-04" db="EMBL/GenBank/DDBJ databases">
        <authorList>
            <person name="Laetsch R D."/>
            <person name="Stevens L."/>
            <person name="Kumar S."/>
            <person name="Blaxter L. M."/>
        </authorList>
    </citation>
    <scope>NUCLEOTIDE SEQUENCE [LARGE SCALE GENOMIC DNA]</scope>
</reference>
<organism evidence="2 3">
    <name type="scientific">Caenorhabditis bovis</name>
    <dbReference type="NCBI Taxonomy" id="2654633"/>
    <lineage>
        <taxon>Eukaryota</taxon>
        <taxon>Metazoa</taxon>
        <taxon>Ecdysozoa</taxon>
        <taxon>Nematoda</taxon>
        <taxon>Chromadorea</taxon>
        <taxon>Rhabditida</taxon>
        <taxon>Rhabditina</taxon>
        <taxon>Rhabditomorpha</taxon>
        <taxon>Rhabditoidea</taxon>
        <taxon>Rhabditidae</taxon>
        <taxon>Peloderinae</taxon>
        <taxon>Caenorhabditis</taxon>
    </lineage>
</organism>